<dbReference type="PANTHER" id="PTHR20934:SF0">
    <property type="entry name" value="TRANSCRIPTION ELONGATION FACTOR 1 HOMOLOG"/>
    <property type="match status" value="1"/>
</dbReference>
<sequence length="201" mass="21812">MAKRKTKKAQLSRAQIMQKRRGKLEKEFLCFYCQHEKSVAVKIDNQSGMGFLTCRVCGVKFSTRVTVLDEAIDVYAQWMDSCREGQQKEAARPRAVEALPAAPAHGISPSRSAVPKTTPALAAPPTAVVPATTPASTDGRSKSAEQPPKRPLLDAEFSSASFSTIGGGKRSKRIIDALEETPDEPEFTVGTITGENLFDDD</sequence>
<dbReference type="Gene3D" id="2.20.25.190">
    <property type="match status" value="1"/>
</dbReference>
<accession>A0AAV4LZF9</accession>
<keyword evidence="12" id="KW-0251">Elongation factor</keyword>
<dbReference type="GO" id="GO:0008270">
    <property type="term" value="F:zinc ion binding"/>
    <property type="evidence" value="ECO:0007669"/>
    <property type="project" value="UniProtKB-KW"/>
</dbReference>
<keyword evidence="9 10" id="KW-0539">Nucleus</keyword>
<evidence type="ECO:0000256" key="6">
    <source>
        <dbReference type="ARBA" id="ARBA00022833"/>
    </source>
</evidence>
<dbReference type="GO" id="GO:0006368">
    <property type="term" value="P:transcription elongation by RNA polymerase II"/>
    <property type="evidence" value="ECO:0007669"/>
    <property type="project" value="TreeGrafter"/>
</dbReference>
<evidence type="ECO:0000256" key="9">
    <source>
        <dbReference type="ARBA" id="ARBA00023242"/>
    </source>
</evidence>
<evidence type="ECO:0000256" key="11">
    <source>
        <dbReference type="SAM" id="MobiDB-lite"/>
    </source>
</evidence>
<dbReference type="GeneID" id="94196630"/>
<comment type="caution">
    <text evidence="12">The sequence shown here is derived from an EMBL/GenBank/DDBJ whole genome shotgun (WGS) entry which is preliminary data.</text>
</comment>
<evidence type="ECO:0000313" key="12">
    <source>
        <dbReference type="EMBL" id="GIX65149.1"/>
    </source>
</evidence>
<dbReference type="SUPFAM" id="SSF57783">
    <property type="entry name" value="Zinc beta-ribbon"/>
    <property type="match status" value="1"/>
</dbReference>
<organism evidence="12 13">
    <name type="scientific">Babesia caballi</name>
    <dbReference type="NCBI Taxonomy" id="5871"/>
    <lineage>
        <taxon>Eukaryota</taxon>
        <taxon>Sar</taxon>
        <taxon>Alveolata</taxon>
        <taxon>Apicomplexa</taxon>
        <taxon>Aconoidasida</taxon>
        <taxon>Piroplasmida</taxon>
        <taxon>Babesiidae</taxon>
        <taxon>Babesia</taxon>
    </lineage>
</organism>
<proteinExistence type="inferred from homology"/>
<dbReference type="EMBL" id="BPLF01000004">
    <property type="protein sequence ID" value="GIX65149.1"/>
    <property type="molecule type" value="Genomic_DNA"/>
</dbReference>
<name>A0AAV4LZF9_BABCB</name>
<dbReference type="GO" id="GO:0008023">
    <property type="term" value="C:transcription elongation factor complex"/>
    <property type="evidence" value="ECO:0007669"/>
    <property type="project" value="TreeGrafter"/>
</dbReference>
<comment type="subcellular location">
    <subcellularLocation>
        <location evidence="2 10">Nucleus</location>
    </subcellularLocation>
</comment>
<evidence type="ECO:0000256" key="8">
    <source>
        <dbReference type="ARBA" id="ARBA00023163"/>
    </source>
</evidence>
<dbReference type="GO" id="GO:0000993">
    <property type="term" value="F:RNA polymerase II complex binding"/>
    <property type="evidence" value="ECO:0007669"/>
    <property type="project" value="TreeGrafter"/>
</dbReference>
<dbReference type="Pfam" id="PF05129">
    <property type="entry name" value="Zn_ribbon_Elf1"/>
    <property type="match status" value="1"/>
</dbReference>
<dbReference type="Proteomes" id="UP001497744">
    <property type="component" value="Unassembled WGS sequence"/>
</dbReference>
<keyword evidence="12" id="KW-0648">Protein biosynthesis</keyword>
<comment type="function">
    <text evidence="1 10">Transcription elongation factor implicated in the maintenance of proper chromatin structure in actively transcribed regions.</text>
</comment>
<feature type="compositionally biased region" description="Low complexity" evidence="11">
    <location>
        <begin position="113"/>
        <end position="137"/>
    </location>
</feature>
<dbReference type="FunFam" id="2.20.25.190:FF:000001">
    <property type="entry name" value="Transcription elongation factor 1 homolog"/>
    <property type="match status" value="1"/>
</dbReference>
<keyword evidence="13" id="KW-1185">Reference proteome</keyword>
<evidence type="ECO:0000256" key="2">
    <source>
        <dbReference type="ARBA" id="ARBA00004123"/>
    </source>
</evidence>
<feature type="region of interest" description="Disordered" evidence="11">
    <location>
        <begin position="101"/>
        <end position="201"/>
    </location>
</feature>
<evidence type="ECO:0000256" key="1">
    <source>
        <dbReference type="ARBA" id="ARBA00003357"/>
    </source>
</evidence>
<evidence type="ECO:0000256" key="4">
    <source>
        <dbReference type="ARBA" id="ARBA00022723"/>
    </source>
</evidence>
<dbReference type="GO" id="GO:0003746">
    <property type="term" value="F:translation elongation factor activity"/>
    <property type="evidence" value="ECO:0007669"/>
    <property type="project" value="UniProtKB-KW"/>
</dbReference>
<evidence type="ECO:0000256" key="10">
    <source>
        <dbReference type="RuleBase" id="RU364033"/>
    </source>
</evidence>
<keyword evidence="6 10" id="KW-0862">Zinc</keyword>
<keyword evidence="8 10" id="KW-0804">Transcription</keyword>
<evidence type="ECO:0000256" key="3">
    <source>
        <dbReference type="ARBA" id="ARBA00009730"/>
    </source>
</evidence>
<evidence type="ECO:0000256" key="5">
    <source>
        <dbReference type="ARBA" id="ARBA00022771"/>
    </source>
</evidence>
<dbReference type="InterPro" id="IPR038567">
    <property type="entry name" value="T_Elf1_sf"/>
</dbReference>
<dbReference type="RefSeq" id="XP_067717218.1">
    <property type="nucleotide sequence ID" value="XM_067861117.1"/>
</dbReference>
<dbReference type="AlphaFoldDB" id="A0AAV4LZF9"/>
<evidence type="ECO:0000313" key="13">
    <source>
        <dbReference type="Proteomes" id="UP001497744"/>
    </source>
</evidence>
<keyword evidence="7 10" id="KW-0805">Transcription regulation</keyword>
<gene>
    <name evidence="12" type="ORF">BcabD6B2_45840</name>
</gene>
<comment type="similarity">
    <text evidence="3 10">Belongs to the ELOF1 family.</text>
</comment>
<evidence type="ECO:0000256" key="7">
    <source>
        <dbReference type="ARBA" id="ARBA00023015"/>
    </source>
</evidence>
<dbReference type="InterPro" id="IPR007808">
    <property type="entry name" value="Elf1"/>
</dbReference>
<keyword evidence="4 10" id="KW-0479">Metal-binding</keyword>
<feature type="compositionally biased region" description="Acidic residues" evidence="11">
    <location>
        <begin position="177"/>
        <end position="186"/>
    </location>
</feature>
<reference evidence="12 13" key="1">
    <citation type="submission" date="2021-06" db="EMBL/GenBank/DDBJ databases">
        <title>Genome sequence of Babesia caballi.</title>
        <authorList>
            <person name="Yamagishi J."/>
            <person name="Kidaka T."/>
            <person name="Ochi A."/>
        </authorList>
    </citation>
    <scope>NUCLEOTIDE SEQUENCE [LARGE SCALE GENOMIC DNA]</scope>
    <source>
        <strain evidence="12">USDA-D6B2</strain>
    </source>
</reference>
<dbReference type="PANTHER" id="PTHR20934">
    <property type="entry name" value="TRANSCRIPTION ELONGATION FACTOR 1 HOMOLOG"/>
    <property type="match status" value="1"/>
</dbReference>
<protein>
    <recommendedName>
        <fullName evidence="10">Transcription elongation factor 1 homolog</fullName>
    </recommendedName>
</protein>
<keyword evidence="5 10" id="KW-0863">Zinc-finger</keyword>
<feature type="compositionally biased region" description="Basic and acidic residues" evidence="11">
    <location>
        <begin position="139"/>
        <end position="153"/>
    </location>
</feature>